<keyword evidence="4" id="KW-1185">Reference proteome</keyword>
<dbReference type="NCBIfam" id="TIGR02246">
    <property type="entry name" value="SgcJ/EcaC family oxidoreductase"/>
    <property type="match status" value="1"/>
</dbReference>
<sequence length="173" mass="19794">MKTMIFLGCTVLLFNITFGQPQPAATKEEQVAIQQVIKQQEIAWNKHDWKSFSNHFTDEGTLINGVGQLWNGKNEIFRNLTQLSDCCLSATSLTFDIKRVKFITADIAVVYLEETLLTDKDYAIPFHQYKKGDKEYKVLTDIFVKTNNAWKLTAMQVTMINQIISPHSTSEKP</sequence>
<evidence type="ECO:0000259" key="2">
    <source>
        <dbReference type="Pfam" id="PF13474"/>
    </source>
</evidence>
<accession>A0A927GB86</accession>
<dbReference type="InterPro" id="IPR011944">
    <property type="entry name" value="Steroid_delta5-4_isomerase"/>
</dbReference>
<feature type="chain" id="PRO_5037320879" evidence="1">
    <location>
        <begin position="25"/>
        <end position="173"/>
    </location>
</feature>
<comment type="caution">
    <text evidence="3">The sequence shown here is derived from an EMBL/GenBank/DDBJ whole genome shotgun (WGS) entry which is preliminary data.</text>
</comment>
<dbReference type="InterPro" id="IPR032710">
    <property type="entry name" value="NTF2-like_dom_sf"/>
</dbReference>
<dbReference type="SUPFAM" id="SSF54427">
    <property type="entry name" value="NTF2-like"/>
    <property type="match status" value="1"/>
</dbReference>
<evidence type="ECO:0000256" key="1">
    <source>
        <dbReference type="SAM" id="SignalP"/>
    </source>
</evidence>
<reference evidence="3" key="1">
    <citation type="submission" date="2020-09" db="EMBL/GenBank/DDBJ databases">
        <authorList>
            <person name="Kim M.K."/>
        </authorList>
    </citation>
    <scope>NUCLEOTIDE SEQUENCE</scope>
    <source>
        <strain evidence="3">BT702</strain>
    </source>
</reference>
<feature type="signal peptide" evidence="1">
    <location>
        <begin position="1"/>
        <end position="24"/>
    </location>
</feature>
<evidence type="ECO:0000313" key="4">
    <source>
        <dbReference type="Proteomes" id="UP000598820"/>
    </source>
</evidence>
<dbReference type="Proteomes" id="UP000598820">
    <property type="component" value="Unassembled WGS sequence"/>
</dbReference>
<organism evidence="3 4">
    <name type="scientific">Spirosoma profusum</name>
    <dbReference type="NCBI Taxonomy" id="2771354"/>
    <lineage>
        <taxon>Bacteria</taxon>
        <taxon>Pseudomonadati</taxon>
        <taxon>Bacteroidota</taxon>
        <taxon>Cytophagia</taxon>
        <taxon>Cytophagales</taxon>
        <taxon>Cytophagaceae</taxon>
        <taxon>Spirosoma</taxon>
    </lineage>
</organism>
<protein>
    <submittedName>
        <fullName evidence="3">SgcJ/EcaC family oxidoreductase</fullName>
    </submittedName>
</protein>
<dbReference type="Gene3D" id="3.10.450.50">
    <property type="match status" value="1"/>
</dbReference>
<proteinExistence type="predicted"/>
<keyword evidence="1" id="KW-0732">Signal</keyword>
<dbReference type="RefSeq" id="WP_190893715.1">
    <property type="nucleotide sequence ID" value="NZ_JACWZY010000079.1"/>
</dbReference>
<gene>
    <name evidence="3" type="ORF">IC229_35100</name>
</gene>
<evidence type="ECO:0000313" key="3">
    <source>
        <dbReference type="EMBL" id="MBD2705879.1"/>
    </source>
</evidence>
<name>A0A927GB86_9BACT</name>
<dbReference type="InterPro" id="IPR037401">
    <property type="entry name" value="SnoaL-like"/>
</dbReference>
<feature type="domain" description="SnoaL-like" evidence="2">
    <location>
        <begin position="35"/>
        <end position="156"/>
    </location>
</feature>
<dbReference type="AlphaFoldDB" id="A0A927GB86"/>
<dbReference type="EMBL" id="JACWZY010000079">
    <property type="protein sequence ID" value="MBD2705879.1"/>
    <property type="molecule type" value="Genomic_DNA"/>
</dbReference>
<dbReference type="Pfam" id="PF13474">
    <property type="entry name" value="SnoaL_3"/>
    <property type="match status" value="1"/>
</dbReference>